<dbReference type="PRINTS" id="PR00007">
    <property type="entry name" value="COMPLEMNTC1Q"/>
</dbReference>
<feature type="chain" id="PRO_5034988693" evidence="5">
    <location>
        <begin position="20"/>
        <end position="382"/>
    </location>
</feature>
<feature type="signal peptide" evidence="5">
    <location>
        <begin position="1"/>
        <end position="19"/>
    </location>
</feature>
<evidence type="ECO:0000256" key="3">
    <source>
        <dbReference type="ARBA" id="ARBA00022729"/>
    </source>
</evidence>
<dbReference type="RefSeq" id="XP_022291260.1">
    <property type="nucleotide sequence ID" value="XM_022435552.1"/>
</dbReference>
<dbReference type="PROSITE" id="PS50871">
    <property type="entry name" value="C1Q"/>
    <property type="match status" value="1"/>
</dbReference>
<keyword evidence="4" id="KW-0175">Coiled coil</keyword>
<dbReference type="AlphaFoldDB" id="A0A8B8AJB7"/>
<evidence type="ECO:0000256" key="5">
    <source>
        <dbReference type="SAM" id="SignalP"/>
    </source>
</evidence>
<dbReference type="PANTHER" id="PTHR22923">
    <property type="entry name" value="CEREBELLIN-RELATED"/>
    <property type="match status" value="1"/>
</dbReference>
<dbReference type="Pfam" id="PF00386">
    <property type="entry name" value="C1q"/>
    <property type="match status" value="1"/>
</dbReference>
<evidence type="ECO:0000313" key="8">
    <source>
        <dbReference type="RefSeq" id="XP_022291260.1"/>
    </source>
</evidence>
<keyword evidence="7" id="KW-1185">Reference proteome</keyword>
<organism evidence="7 8">
    <name type="scientific">Crassostrea virginica</name>
    <name type="common">Eastern oyster</name>
    <dbReference type="NCBI Taxonomy" id="6565"/>
    <lineage>
        <taxon>Eukaryota</taxon>
        <taxon>Metazoa</taxon>
        <taxon>Spiralia</taxon>
        <taxon>Lophotrochozoa</taxon>
        <taxon>Mollusca</taxon>
        <taxon>Bivalvia</taxon>
        <taxon>Autobranchia</taxon>
        <taxon>Pteriomorphia</taxon>
        <taxon>Ostreida</taxon>
        <taxon>Ostreoidea</taxon>
        <taxon>Ostreidae</taxon>
        <taxon>Crassostrea</taxon>
    </lineage>
</organism>
<sequence length="382" mass="42788">MRLISQVFHGLVLIVGINSASVSFLTDEHSSNRTNSNVTEITVKNVDVFRQLLNQETLIRMTMVKNVHSLMKDMLMLQENMAKADNKITGIQTSTDQEILELKKQVELLKKENDDLKNNSVVQDNEIAQLKETLKNVTNTLTEVKIEVRYLSIALFGMDTYSKEIDKGLQELKVWTRKIEFEMMENISNYAAAISDLDRKHLEYIDKINDTTIMLQSDIDQYEIDQLKMSAAVSSLELFRINQTQSKCDVSTRIAFTAGVTSSSSSWNSGTLVFPKVITNVGSGYNPSDGVFTAPMAGVYVFFVNVQGHSYQTIYVDIVLNGATKVRTMVWGNSPYTAHSAGPNLAVLSLQTGDRVWVKYHSGQGYYSHSNGPITTFSGFLI</sequence>
<dbReference type="SMART" id="SM00110">
    <property type="entry name" value="C1Q"/>
    <property type="match status" value="1"/>
</dbReference>
<evidence type="ECO:0000256" key="2">
    <source>
        <dbReference type="ARBA" id="ARBA00022525"/>
    </source>
</evidence>
<feature type="domain" description="C1q" evidence="6">
    <location>
        <begin position="249"/>
        <end position="382"/>
    </location>
</feature>
<evidence type="ECO:0000256" key="1">
    <source>
        <dbReference type="ARBA" id="ARBA00004613"/>
    </source>
</evidence>
<keyword evidence="3 5" id="KW-0732">Signal</keyword>
<dbReference type="InterPro" id="IPR008983">
    <property type="entry name" value="Tumour_necrosis_fac-like_dom"/>
</dbReference>
<dbReference type="OrthoDB" id="6153102at2759"/>
<dbReference type="Gene3D" id="2.60.120.40">
    <property type="match status" value="1"/>
</dbReference>
<dbReference type="GeneID" id="111102702"/>
<keyword evidence="2" id="KW-0964">Secreted</keyword>
<proteinExistence type="predicted"/>
<dbReference type="SUPFAM" id="SSF49842">
    <property type="entry name" value="TNF-like"/>
    <property type="match status" value="1"/>
</dbReference>
<gene>
    <name evidence="8" type="primary">LOC111102702</name>
</gene>
<dbReference type="KEGG" id="cvn:111102702"/>
<dbReference type="GO" id="GO:0005576">
    <property type="term" value="C:extracellular region"/>
    <property type="evidence" value="ECO:0007669"/>
    <property type="project" value="UniProtKB-SubCell"/>
</dbReference>
<protein>
    <submittedName>
        <fullName evidence="8">Uncharacterized protein LOC111102702</fullName>
    </submittedName>
</protein>
<accession>A0A8B8AJB7</accession>
<evidence type="ECO:0000313" key="7">
    <source>
        <dbReference type="Proteomes" id="UP000694844"/>
    </source>
</evidence>
<evidence type="ECO:0000256" key="4">
    <source>
        <dbReference type="SAM" id="Coils"/>
    </source>
</evidence>
<dbReference type="PANTHER" id="PTHR22923:SF102">
    <property type="entry name" value="CEREBELLIN 13-RELATED"/>
    <property type="match status" value="1"/>
</dbReference>
<evidence type="ECO:0000259" key="6">
    <source>
        <dbReference type="PROSITE" id="PS50871"/>
    </source>
</evidence>
<comment type="subcellular location">
    <subcellularLocation>
        <location evidence="1">Secreted</location>
    </subcellularLocation>
</comment>
<reference evidence="8" key="1">
    <citation type="submission" date="2025-08" db="UniProtKB">
        <authorList>
            <consortium name="RefSeq"/>
        </authorList>
    </citation>
    <scope>IDENTIFICATION</scope>
    <source>
        <tissue evidence="8">Whole sample</tissue>
    </source>
</reference>
<feature type="coiled-coil region" evidence="4">
    <location>
        <begin position="67"/>
        <end position="147"/>
    </location>
</feature>
<dbReference type="InterPro" id="IPR001073">
    <property type="entry name" value="C1q_dom"/>
</dbReference>
<dbReference type="Proteomes" id="UP000694844">
    <property type="component" value="Chromosome 7"/>
</dbReference>
<dbReference type="InterPro" id="IPR050822">
    <property type="entry name" value="Cerebellin_Synaptic_Org"/>
</dbReference>
<name>A0A8B8AJB7_CRAVI</name>